<evidence type="ECO:0000259" key="1">
    <source>
        <dbReference type="Pfam" id="PF24750"/>
    </source>
</evidence>
<dbReference type="OrthoDB" id="1161293at2759"/>
<evidence type="ECO:0000313" key="2">
    <source>
        <dbReference type="EMBL" id="PON51064.1"/>
    </source>
</evidence>
<dbReference type="Pfam" id="PF24750">
    <property type="entry name" value="b-prop_At3g26010-like"/>
    <property type="match status" value="1"/>
</dbReference>
<keyword evidence="3" id="KW-1185">Reference proteome</keyword>
<organism evidence="2 3">
    <name type="scientific">Parasponia andersonii</name>
    <name type="common">Sponia andersonii</name>
    <dbReference type="NCBI Taxonomy" id="3476"/>
    <lineage>
        <taxon>Eukaryota</taxon>
        <taxon>Viridiplantae</taxon>
        <taxon>Streptophyta</taxon>
        <taxon>Embryophyta</taxon>
        <taxon>Tracheophyta</taxon>
        <taxon>Spermatophyta</taxon>
        <taxon>Magnoliopsida</taxon>
        <taxon>eudicotyledons</taxon>
        <taxon>Gunneridae</taxon>
        <taxon>Pentapetalae</taxon>
        <taxon>rosids</taxon>
        <taxon>fabids</taxon>
        <taxon>Rosales</taxon>
        <taxon>Cannabaceae</taxon>
        <taxon>Parasponia</taxon>
    </lineage>
</organism>
<dbReference type="PANTHER" id="PTHR35546:SF115">
    <property type="entry name" value="F-BOX DOMAIN-CONTAINING PROTEIN"/>
    <property type="match status" value="1"/>
</dbReference>
<reference evidence="3" key="1">
    <citation type="submission" date="2016-06" db="EMBL/GenBank/DDBJ databases">
        <title>Parallel loss of symbiosis genes in relatives of nitrogen-fixing non-legume Parasponia.</title>
        <authorList>
            <person name="Van Velzen R."/>
            <person name="Holmer R."/>
            <person name="Bu F."/>
            <person name="Rutten L."/>
            <person name="Van Zeijl A."/>
            <person name="Liu W."/>
            <person name="Santuari L."/>
            <person name="Cao Q."/>
            <person name="Sharma T."/>
            <person name="Shen D."/>
            <person name="Roswanjaya Y."/>
            <person name="Wardhani T."/>
            <person name="Kalhor M.S."/>
            <person name="Jansen J."/>
            <person name="Van den Hoogen J."/>
            <person name="Gungor B."/>
            <person name="Hartog M."/>
            <person name="Hontelez J."/>
            <person name="Verver J."/>
            <person name="Yang W.-C."/>
            <person name="Schijlen E."/>
            <person name="Repin R."/>
            <person name="Schilthuizen M."/>
            <person name="Schranz E."/>
            <person name="Heidstra R."/>
            <person name="Miyata K."/>
            <person name="Fedorova E."/>
            <person name="Kohlen W."/>
            <person name="Bisseling T."/>
            <person name="Smit S."/>
            <person name="Geurts R."/>
        </authorList>
    </citation>
    <scope>NUCLEOTIDE SEQUENCE [LARGE SCALE GENOMIC DNA]</scope>
    <source>
        <strain evidence="3">cv. WU1-14</strain>
    </source>
</reference>
<dbReference type="EMBL" id="JXTB01000238">
    <property type="protein sequence ID" value="PON51064.1"/>
    <property type="molecule type" value="Genomic_DNA"/>
</dbReference>
<dbReference type="InterPro" id="IPR055290">
    <property type="entry name" value="At3g26010-like"/>
</dbReference>
<dbReference type="Proteomes" id="UP000237105">
    <property type="component" value="Unassembled WGS sequence"/>
</dbReference>
<proteinExistence type="predicted"/>
<evidence type="ECO:0000313" key="3">
    <source>
        <dbReference type="Proteomes" id="UP000237105"/>
    </source>
</evidence>
<comment type="caution">
    <text evidence="2">The sequence shown here is derived from an EMBL/GenBank/DDBJ whole genome shotgun (WGS) entry which is preliminary data.</text>
</comment>
<accession>A0A2P5BQP9</accession>
<protein>
    <submittedName>
        <fullName evidence="2">Galactose oxidase, beta-propeller</fullName>
    </submittedName>
</protein>
<sequence length="225" mass="25171">MAAVSHSAEIINCNDDLLHEVLLRLPIWSLLRFKSELKFTDVNRISNSNTSTKGPFQNSLIFAGGDFSGLRIIQSCNGLLLLRSGAYNLEYGSSVTCIYNPSSNKYTKLPNTPVRSDKVSVVVGQTLAFDPLKSPHYKVVCIRYFSSNNVKCYRKMEIYSSETGSWTLSSASLKMGMLNAQFDSGVFWNGSVHWISPWGDYLYFNVDEERSTKSNGIAFGSGWLR</sequence>
<name>A0A2P5BQP9_PARAD</name>
<dbReference type="AlphaFoldDB" id="A0A2P5BQP9"/>
<dbReference type="PANTHER" id="PTHR35546">
    <property type="entry name" value="F-BOX PROTEIN INTERACTION DOMAIN PROTEIN-RELATED"/>
    <property type="match status" value="1"/>
</dbReference>
<gene>
    <name evidence="2" type="ORF">PanWU01x14_219220</name>
</gene>
<dbReference type="STRING" id="3476.A0A2P5BQP9"/>
<dbReference type="InterPro" id="IPR056592">
    <property type="entry name" value="Beta-prop_At3g26010-like"/>
</dbReference>
<feature type="domain" description="F-box protein At3g26010-like beta-propeller" evidence="1">
    <location>
        <begin position="72"/>
        <end position="196"/>
    </location>
</feature>